<organism evidence="2 3">
    <name type="scientific">Parathielavia hyrcaniae</name>
    <dbReference type="NCBI Taxonomy" id="113614"/>
    <lineage>
        <taxon>Eukaryota</taxon>
        <taxon>Fungi</taxon>
        <taxon>Dikarya</taxon>
        <taxon>Ascomycota</taxon>
        <taxon>Pezizomycotina</taxon>
        <taxon>Sordariomycetes</taxon>
        <taxon>Sordariomycetidae</taxon>
        <taxon>Sordariales</taxon>
        <taxon>Chaetomiaceae</taxon>
        <taxon>Parathielavia</taxon>
    </lineage>
</organism>
<sequence>MIQFLHDKGGDLENIDRGRRTPLTEAALWGWLKVVNFLLEHSADPYAKDRKGRGAYFYSKSSRGTIRMRERVQPLLRE</sequence>
<dbReference type="InterPro" id="IPR036770">
    <property type="entry name" value="Ankyrin_rpt-contain_sf"/>
</dbReference>
<evidence type="ECO:0000256" key="1">
    <source>
        <dbReference type="PROSITE-ProRule" id="PRU00023"/>
    </source>
</evidence>
<proteinExistence type="predicted"/>
<dbReference type="AlphaFoldDB" id="A0AAN6PQ92"/>
<dbReference type="InterPro" id="IPR002110">
    <property type="entry name" value="Ankyrin_rpt"/>
</dbReference>
<accession>A0AAN6PQ92</accession>
<reference evidence="2" key="2">
    <citation type="submission" date="2023-05" db="EMBL/GenBank/DDBJ databases">
        <authorList>
            <consortium name="Lawrence Berkeley National Laboratory"/>
            <person name="Steindorff A."/>
            <person name="Hensen N."/>
            <person name="Bonometti L."/>
            <person name="Westerberg I."/>
            <person name="Brannstrom I.O."/>
            <person name="Guillou S."/>
            <person name="Cros-Aarteil S."/>
            <person name="Calhoun S."/>
            <person name="Haridas S."/>
            <person name="Kuo A."/>
            <person name="Mondo S."/>
            <person name="Pangilinan J."/>
            <person name="Riley R."/>
            <person name="Labutti K."/>
            <person name="Andreopoulos B."/>
            <person name="Lipzen A."/>
            <person name="Chen C."/>
            <person name="Yanf M."/>
            <person name="Daum C."/>
            <person name="Ng V."/>
            <person name="Clum A."/>
            <person name="Ohm R."/>
            <person name="Martin F."/>
            <person name="Silar P."/>
            <person name="Natvig D."/>
            <person name="Lalanne C."/>
            <person name="Gautier V."/>
            <person name="Ament-Velasquez S.L."/>
            <person name="Kruys A."/>
            <person name="Hutchinson M.I."/>
            <person name="Powell A.J."/>
            <person name="Barry K."/>
            <person name="Miller A.N."/>
            <person name="Grigoriev I.V."/>
            <person name="Debuchy R."/>
            <person name="Gladieux P."/>
            <person name="Thoren M.H."/>
            <person name="Johannesson H."/>
        </authorList>
    </citation>
    <scope>NUCLEOTIDE SEQUENCE</scope>
    <source>
        <strain evidence="2">CBS 757.83</strain>
    </source>
</reference>
<evidence type="ECO:0000313" key="2">
    <source>
        <dbReference type="EMBL" id="KAK4095942.1"/>
    </source>
</evidence>
<gene>
    <name evidence="2" type="ORF">N658DRAFT_502127</name>
</gene>
<dbReference type="Pfam" id="PF00023">
    <property type="entry name" value="Ank"/>
    <property type="match status" value="1"/>
</dbReference>
<dbReference type="Proteomes" id="UP001305647">
    <property type="component" value="Unassembled WGS sequence"/>
</dbReference>
<evidence type="ECO:0000313" key="3">
    <source>
        <dbReference type="Proteomes" id="UP001305647"/>
    </source>
</evidence>
<dbReference type="SUPFAM" id="SSF48403">
    <property type="entry name" value="Ankyrin repeat"/>
    <property type="match status" value="1"/>
</dbReference>
<feature type="repeat" description="ANK" evidence="1">
    <location>
        <begin position="18"/>
        <end position="50"/>
    </location>
</feature>
<keyword evidence="1" id="KW-0040">ANK repeat</keyword>
<dbReference type="PROSITE" id="PS50088">
    <property type="entry name" value="ANK_REPEAT"/>
    <property type="match status" value="1"/>
</dbReference>
<dbReference type="Gene3D" id="1.25.40.20">
    <property type="entry name" value="Ankyrin repeat-containing domain"/>
    <property type="match status" value="1"/>
</dbReference>
<comment type="caution">
    <text evidence="2">The sequence shown here is derived from an EMBL/GenBank/DDBJ whole genome shotgun (WGS) entry which is preliminary data.</text>
</comment>
<name>A0AAN6PQ92_9PEZI</name>
<dbReference type="EMBL" id="MU863756">
    <property type="protein sequence ID" value="KAK4095942.1"/>
    <property type="molecule type" value="Genomic_DNA"/>
</dbReference>
<reference evidence="2" key="1">
    <citation type="journal article" date="2023" name="Mol. Phylogenet. Evol.">
        <title>Genome-scale phylogeny and comparative genomics of the fungal order Sordariales.</title>
        <authorList>
            <person name="Hensen N."/>
            <person name="Bonometti L."/>
            <person name="Westerberg I."/>
            <person name="Brannstrom I.O."/>
            <person name="Guillou S."/>
            <person name="Cros-Aarteil S."/>
            <person name="Calhoun S."/>
            <person name="Haridas S."/>
            <person name="Kuo A."/>
            <person name="Mondo S."/>
            <person name="Pangilinan J."/>
            <person name="Riley R."/>
            <person name="LaButti K."/>
            <person name="Andreopoulos B."/>
            <person name="Lipzen A."/>
            <person name="Chen C."/>
            <person name="Yan M."/>
            <person name="Daum C."/>
            <person name="Ng V."/>
            <person name="Clum A."/>
            <person name="Steindorff A."/>
            <person name="Ohm R.A."/>
            <person name="Martin F."/>
            <person name="Silar P."/>
            <person name="Natvig D.O."/>
            <person name="Lalanne C."/>
            <person name="Gautier V."/>
            <person name="Ament-Velasquez S.L."/>
            <person name="Kruys A."/>
            <person name="Hutchinson M.I."/>
            <person name="Powell A.J."/>
            <person name="Barry K."/>
            <person name="Miller A.N."/>
            <person name="Grigoriev I.V."/>
            <person name="Debuchy R."/>
            <person name="Gladieux P."/>
            <person name="Hiltunen Thoren M."/>
            <person name="Johannesson H."/>
        </authorList>
    </citation>
    <scope>NUCLEOTIDE SEQUENCE</scope>
    <source>
        <strain evidence="2">CBS 757.83</strain>
    </source>
</reference>
<keyword evidence="3" id="KW-1185">Reference proteome</keyword>
<protein>
    <submittedName>
        <fullName evidence="2">Uncharacterized protein</fullName>
    </submittedName>
</protein>